<organism evidence="2 3">
    <name type="scientific">Klebsiella pneumoniae</name>
    <dbReference type="NCBI Taxonomy" id="573"/>
    <lineage>
        <taxon>Bacteria</taxon>
        <taxon>Pseudomonadati</taxon>
        <taxon>Pseudomonadota</taxon>
        <taxon>Gammaproteobacteria</taxon>
        <taxon>Enterobacterales</taxon>
        <taxon>Enterobacteriaceae</taxon>
        <taxon>Klebsiella/Raoultella group</taxon>
        <taxon>Klebsiella</taxon>
        <taxon>Klebsiella pneumoniae complex</taxon>
    </lineage>
</organism>
<name>A0A378H1U9_KLEPN</name>
<gene>
    <name evidence="2" type="ORF">NCTC9617_07197</name>
</gene>
<evidence type="ECO:0000256" key="1">
    <source>
        <dbReference type="SAM" id="Phobius"/>
    </source>
</evidence>
<protein>
    <submittedName>
        <fullName evidence="2">Uncharacterized protein</fullName>
    </submittedName>
</protein>
<sequence>MSVVVQVAHSVNGVESSCMKLSVINFIIMHRNSIGLVLCLCLILTGVISIIYDRISKNKFITLCSLFVEKFGARPVEALIYQDGGFFFSFMRDAFFIKALYFKENSFHTRGMDNEQIRFIKELPNQYTDWLRVKVGFSVVGIIFLFMMLSVFYLPSFI</sequence>
<dbReference type="EMBL" id="UGNC01000009">
    <property type="protein sequence ID" value="STX08166.1"/>
    <property type="molecule type" value="Genomic_DNA"/>
</dbReference>
<accession>A0A378H1U9</accession>
<evidence type="ECO:0000313" key="2">
    <source>
        <dbReference type="EMBL" id="STX08166.1"/>
    </source>
</evidence>
<feature type="transmembrane region" description="Helical" evidence="1">
    <location>
        <begin position="135"/>
        <end position="154"/>
    </location>
</feature>
<dbReference type="AlphaFoldDB" id="A0A378H1U9"/>
<dbReference type="Proteomes" id="UP000255167">
    <property type="component" value="Unassembled WGS sequence"/>
</dbReference>
<reference evidence="2 3" key="1">
    <citation type="submission" date="2018-06" db="EMBL/GenBank/DDBJ databases">
        <authorList>
            <consortium name="Pathogen Informatics"/>
            <person name="Doyle S."/>
        </authorList>
    </citation>
    <scope>NUCLEOTIDE SEQUENCE [LARGE SCALE GENOMIC DNA]</scope>
    <source>
        <strain evidence="2 3">NCTC9617</strain>
    </source>
</reference>
<feature type="transmembrane region" description="Helical" evidence="1">
    <location>
        <begin position="33"/>
        <end position="52"/>
    </location>
</feature>
<proteinExistence type="predicted"/>
<keyword evidence="1" id="KW-0812">Transmembrane</keyword>
<evidence type="ECO:0000313" key="3">
    <source>
        <dbReference type="Proteomes" id="UP000255167"/>
    </source>
</evidence>
<keyword evidence="1" id="KW-0472">Membrane</keyword>
<keyword evidence="1" id="KW-1133">Transmembrane helix</keyword>